<protein>
    <submittedName>
        <fullName evidence="1">Uncharacterized protein</fullName>
    </submittedName>
</protein>
<proteinExistence type="predicted"/>
<gene>
    <name evidence="1" type="ORF">N7532_005641</name>
</gene>
<dbReference type="GeneID" id="81357114"/>
<dbReference type="AlphaFoldDB" id="A0A9W9KA52"/>
<dbReference type="RefSeq" id="XP_056474294.1">
    <property type="nucleotide sequence ID" value="XM_056618135.1"/>
</dbReference>
<sequence length="107" mass="11781">MPEYLPMELQSTCLFHEQILITFTSRHFIQGGVVEVIAAVLSKDFFKAGSVSTCVGGNIAKIIIGSLIKSGKRLALKDICKFQEDTEYLLNNSLKMSMKPAPSTQGR</sequence>
<dbReference type="Proteomes" id="UP001149074">
    <property type="component" value="Unassembled WGS sequence"/>
</dbReference>
<evidence type="ECO:0000313" key="2">
    <source>
        <dbReference type="Proteomes" id="UP001149074"/>
    </source>
</evidence>
<name>A0A9W9KA52_9EURO</name>
<comment type="caution">
    <text evidence="1">The sequence shown here is derived from an EMBL/GenBank/DDBJ whole genome shotgun (WGS) entry which is preliminary data.</text>
</comment>
<organism evidence="1 2">
    <name type="scientific">Penicillium argentinense</name>
    <dbReference type="NCBI Taxonomy" id="1131581"/>
    <lineage>
        <taxon>Eukaryota</taxon>
        <taxon>Fungi</taxon>
        <taxon>Dikarya</taxon>
        <taxon>Ascomycota</taxon>
        <taxon>Pezizomycotina</taxon>
        <taxon>Eurotiomycetes</taxon>
        <taxon>Eurotiomycetidae</taxon>
        <taxon>Eurotiales</taxon>
        <taxon>Aspergillaceae</taxon>
        <taxon>Penicillium</taxon>
    </lineage>
</organism>
<dbReference type="EMBL" id="JAPQKI010000005">
    <property type="protein sequence ID" value="KAJ5098640.1"/>
    <property type="molecule type" value="Genomic_DNA"/>
</dbReference>
<accession>A0A9W9KA52</accession>
<evidence type="ECO:0000313" key="1">
    <source>
        <dbReference type="EMBL" id="KAJ5098640.1"/>
    </source>
</evidence>
<reference evidence="1" key="2">
    <citation type="journal article" date="2023" name="IMA Fungus">
        <title>Comparative genomic study of the Penicillium genus elucidates a diverse pangenome and 15 lateral gene transfer events.</title>
        <authorList>
            <person name="Petersen C."/>
            <person name="Sorensen T."/>
            <person name="Nielsen M.R."/>
            <person name="Sondergaard T.E."/>
            <person name="Sorensen J.L."/>
            <person name="Fitzpatrick D.A."/>
            <person name="Frisvad J.C."/>
            <person name="Nielsen K.L."/>
        </authorList>
    </citation>
    <scope>NUCLEOTIDE SEQUENCE</scope>
    <source>
        <strain evidence="1">IBT 30761</strain>
    </source>
</reference>
<reference evidence="1" key="1">
    <citation type="submission" date="2022-11" db="EMBL/GenBank/DDBJ databases">
        <authorList>
            <person name="Petersen C."/>
        </authorList>
    </citation>
    <scope>NUCLEOTIDE SEQUENCE</scope>
    <source>
        <strain evidence="1">IBT 30761</strain>
    </source>
</reference>
<keyword evidence="2" id="KW-1185">Reference proteome</keyword>